<dbReference type="Proteomes" id="UP001057375">
    <property type="component" value="Unassembled WGS sequence"/>
</dbReference>
<feature type="non-terminal residue" evidence="1">
    <location>
        <position position="57"/>
    </location>
</feature>
<organism evidence="1 2">
    <name type="scientific">Aduncisulcus paluster</name>
    <dbReference type="NCBI Taxonomy" id="2918883"/>
    <lineage>
        <taxon>Eukaryota</taxon>
        <taxon>Metamonada</taxon>
        <taxon>Carpediemonas-like organisms</taxon>
        <taxon>Aduncisulcus</taxon>
    </lineage>
</organism>
<sequence>MSDYYETFDLTNVVTLKYGTNKQSCFFGVGALKKFGDILDAEKPKCVGFVCSRSAYH</sequence>
<evidence type="ECO:0000313" key="1">
    <source>
        <dbReference type="EMBL" id="GKT24168.1"/>
    </source>
</evidence>
<protein>
    <submittedName>
        <fullName evidence="1">Deoxyribose-phosphate aldolase type I</fullName>
    </submittedName>
</protein>
<keyword evidence="2" id="KW-1185">Reference proteome</keyword>
<accession>A0ABQ5K073</accession>
<comment type="caution">
    <text evidence="1">The sequence shown here is derived from an EMBL/GenBank/DDBJ whole genome shotgun (WGS) entry which is preliminary data.</text>
</comment>
<dbReference type="EMBL" id="BQXS01012509">
    <property type="protein sequence ID" value="GKT24168.1"/>
    <property type="molecule type" value="Genomic_DNA"/>
</dbReference>
<name>A0ABQ5K073_9EUKA</name>
<gene>
    <name evidence="1" type="ORF">ADUPG1_012650</name>
</gene>
<proteinExistence type="predicted"/>
<evidence type="ECO:0000313" key="2">
    <source>
        <dbReference type="Proteomes" id="UP001057375"/>
    </source>
</evidence>
<reference evidence="1" key="1">
    <citation type="submission" date="2022-03" db="EMBL/GenBank/DDBJ databases">
        <title>Draft genome sequence of Aduncisulcus paluster, a free-living microaerophilic Fornicata.</title>
        <authorList>
            <person name="Yuyama I."/>
            <person name="Kume K."/>
            <person name="Tamura T."/>
            <person name="Inagaki Y."/>
            <person name="Hashimoto T."/>
        </authorList>
    </citation>
    <scope>NUCLEOTIDE SEQUENCE</scope>
    <source>
        <strain evidence="1">NY0171</strain>
    </source>
</reference>